<keyword evidence="3" id="KW-1185">Reference proteome</keyword>
<proteinExistence type="predicted"/>
<feature type="region of interest" description="Disordered" evidence="1">
    <location>
        <begin position="12"/>
        <end position="44"/>
    </location>
</feature>
<dbReference type="AlphaFoldDB" id="A0A9D4KF33"/>
<reference evidence="2" key="2">
    <citation type="submission" date="2020-11" db="EMBL/GenBank/DDBJ databases">
        <authorList>
            <person name="McCartney M.A."/>
            <person name="Auch B."/>
            <person name="Kono T."/>
            <person name="Mallez S."/>
            <person name="Becker A."/>
            <person name="Gohl D.M."/>
            <person name="Silverstein K.A.T."/>
            <person name="Koren S."/>
            <person name="Bechman K.B."/>
            <person name="Herman A."/>
            <person name="Abrahante J.E."/>
            <person name="Garbe J."/>
        </authorList>
    </citation>
    <scope>NUCLEOTIDE SEQUENCE</scope>
    <source>
        <strain evidence="2">Duluth1</strain>
        <tissue evidence="2">Whole animal</tissue>
    </source>
</reference>
<dbReference type="Proteomes" id="UP000828390">
    <property type="component" value="Unassembled WGS sequence"/>
</dbReference>
<evidence type="ECO:0000256" key="1">
    <source>
        <dbReference type="SAM" id="MobiDB-lite"/>
    </source>
</evidence>
<name>A0A9D4KF33_DREPO</name>
<evidence type="ECO:0000313" key="2">
    <source>
        <dbReference type="EMBL" id="KAH3838688.1"/>
    </source>
</evidence>
<accession>A0A9D4KF33</accession>
<protein>
    <submittedName>
        <fullName evidence="2">Uncharacterized protein</fullName>
    </submittedName>
</protein>
<feature type="compositionally biased region" description="Low complexity" evidence="1">
    <location>
        <begin position="26"/>
        <end position="35"/>
    </location>
</feature>
<reference evidence="2" key="1">
    <citation type="journal article" date="2019" name="bioRxiv">
        <title>The Genome of the Zebra Mussel, Dreissena polymorpha: A Resource for Invasive Species Research.</title>
        <authorList>
            <person name="McCartney M.A."/>
            <person name="Auch B."/>
            <person name="Kono T."/>
            <person name="Mallez S."/>
            <person name="Zhang Y."/>
            <person name="Obille A."/>
            <person name="Becker A."/>
            <person name="Abrahante J.E."/>
            <person name="Garbe J."/>
            <person name="Badalamenti J.P."/>
            <person name="Herman A."/>
            <person name="Mangelson H."/>
            <person name="Liachko I."/>
            <person name="Sullivan S."/>
            <person name="Sone E.D."/>
            <person name="Koren S."/>
            <person name="Silverstein K.A.T."/>
            <person name="Beckman K.B."/>
            <person name="Gohl D.M."/>
        </authorList>
    </citation>
    <scope>NUCLEOTIDE SEQUENCE</scope>
    <source>
        <strain evidence="2">Duluth1</strain>
        <tissue evidence="2">Whole animal</tissue>
    </source>
</reference>
<comment type="caution">
    <text evidence="2">The sequence shown here is derived from an EMBL/GenBank/DDBJ whole genome shotgun (WGS) entry which is preliminary data.</text>
</comment>
<gene>
    <name evidence="2" type="ORF">DPMN_112099</name>
</gene>
<dbReference type="EMBL" id="JAIWYP010000004">
    <property type="protein sequence ID" value="KAH3838688.1"/>
    <property type="molecule type" value="Genomic_DNA"/>
</dbReference>
<organism evidence="2 3">
    <name type="scientific">Dreissena polymorpha</name>
    <name type="common">Zebra mussel</name>
    <name type="synonym">Mytilus polymorpha</name>
    <dbReference type="NCBI Taxonomy" id="45954"/>
    <lineage>
        <taxon>Eukaryota</taxon>
        <taxon>Metazoa</taxon>
        <taxon>Spiralia</taxon>
        <taxon>Lophotrochozoa</taxon>
        <taxon>Mollusca</taxon>
        <taxon>Bivalvia</taxon>
        <taxon>Autobranchia</taxon>
        <taxon>Heteroconchia</taxon>
        <taxon>Euheterodonta</taxon>
        <taxon>Imparidentia</taxon>
        <taxon>Neoheterodontei</taxon>
        <taxon>Myida</taxon>
        <taxon>Dreissenoidea</taxon>
        <taxon>Dreissenidae</taxon>
        <taxon>Dreissena</taxon>
    </lineage>
</organism>
<sequence length="97" mass="10934">MGNLTVLNKLEDTENNLIPPPPPPTRYTTTTTTTTKKNADKQDSESTCFLGAEHTGQESEPPGYHRGEHVTVVHYNIVHHHHHYNSDKPSTEDQMDD</sequence>
<evidence type="ECO:0000313" key="3">
    <source>
        <dbReference type="Proteomes" id="UP000828390"/>
    </source>
</evidence>